<proteinExistence type="predicted"/>
<protein>
    <recommendedName>
        <fullName evidence="5">MARVEL domain-containing protein</fullName>
    </recommendedName>
</protein>
<reference evidence="3 4" key="2">
    <citation type="journal article" date="2021" name="Curr. Genet.">
        <title>Genetic response to nitrogen starvation in the aggressive Eucalyptus foliar pathogen Teratosphaeria destructans.</title>
        <authorList>
            <person name="Havenga M."/>
            <person name="Wingfield B.D."/>
            <person name="Wingfield M.J."/>
            <person name="Dreyer L.L."/>
            <person name="Roets F."/>
            <person name="Aylward J."/>
        </authorList>
    </citation>
    <scope>NUCLEOTIDE SEQUENCE [LARGE SCALE GENOMIC DNA]</scope>
    <source>
        <strain evidence="3">CMW44962</strain>
    </source>
</reference>
<feature type="compositionally biased region" description="Basic residues" evidence="1">
    <location>
        <begin position="193"/>
        <end position="205"/>
    </location>
</feature>
<dbReference type="OrthoDB" id="5342507at2759"/>
<evidence type="ECO:0000256" key="1">
    <source>
        <dbReference type="SAM" id="MobiDB-lite"/>
    </source>
</evidence>
<evidence type="ECO:0000256" key="2">
    <source>
        <dbReference type="SAM" id="Phobius"/>
    </source>
</evidence>
<keyword evidence="4" id="KW-1185">Reference proteome</keyword>
<feature type="transmembrane region" description="Helical" evidence="2">
    <location>
        <begin position="12"/>
        <end position="34"/>
    </location>
</feature>
<keyword evidence="2" id="KW-0812">Transmembrane</keyword>
<feature type="transmembrane region" description="Helical" evidence="2">
    <location>
        <begin position="54"/>
        <end position="71"/>
    </location>
</feature>
<organism evidence="3 4">
    <name type="scientific">Teratosphaeria destructans</name>
    <dbReference type="NCBI Taxonomy" id="418781"/>
    <lineage>
        <taxon>Eukaryota</taxon>
        <taxon>Fungi</taxon>
        <taxon>Dikarya</taxon>
        <taxon>Ascomycota</taxon>
        <taxon>Pezizomycotina</taxon>
        <taxon>Dothideomycetes</taxon>
        <taxon>Dothideomycetidae</taxon>
        <taxon>Mycosphaerellales</taxon>
        <taxon>Teratosphaeriaceae</taxon>
        <taxon>Teratosphaeria</taxon>
    </lineage>
</organism>
<evidence type="ECO:0008006" key="5">
    <source>
        <dbReference type="Google" id="ProtNLM"/>
    </source>
</evidence>
<feature type="region of interest" description="Disordered" evidence="1">
    <location>
        <begin position="176"/>
        <end position="209"/>
    </location>
</feature>
<dbReference type="Proteomes" id="UP001138500">
    <property type="component" value="Unassembled WGS sequence"/>
</dbReference>
<name>A0A9W7W290_9PEZI</name>
<accession>A0A9W7W290</accession>
<feature type="transmembrane region" description="Helical" evidence="2">
    <location>
        <begin position="78"/>
        <end position="100"/>
    </location>
</feature>
<reference evidence="3 4" key="1">
    <citation type="journal article" date="2018" name="IMA Fungus">
        <title>IMA Genome-F 10: Nine draft genome sequences of Claviceps purpurea s.lat., including C. arundinis, C. humidiphila, and C. cf. spartinae, pseudomolecules for the pitch canker pathogen Fusarium circinatum, draft genome of Davidsoniella eucalypti, Grosmannia galeiformis, Quambalaria eucalypti, and Teratosphaeria destructans.</title>
        <authorList>
            <person name="Wingfield B.D."/>
            <person name="Liu M."/>
            <person name="Nguyen H.D."/>
            <person name="Lane F.A."/>
            <person name="Morgan S.W."/>
            <person name="De Vos L."/>
            <person name="Wilken P.M."/>
            <person name="Duong T.A."/>
            <person name="Aylward J."/>
            <person name="Coetzee M.P."/>
            <person name="Dadej K."/>
            <person name="De Beer Z.W."/>
            <person name="Findlay W."/>
            <person name="Havenga M."/>
            <person name="Kolarik M."/>
            <person name="Menzies J.G."/>
            <person name="Naidoo K."/>
            <person name="Pochopski O."/>
            <person name="Shoukouhi P."/>
            <person name="Santana Q.C."/>
            <person name="Seifert K.A."/>
            <person name="Soal N."/>
            <person name="Steenkamp E.T."/>
            <person name="Tatham C.T."/>
            <person name="van der Nest M.A."/>
            <person name="Wingfield M.J."/>
        </authorList>
    </citation>
    <scope>NUCLEOTIDE SEQUENCE [LARGE SCALE GENOMIC DNA]</scope>
    <source>
        <strain evidence="3">CMW44962</strain>
    </source>
</reference>
<comment type="caution">
    <text evidence="3">The sequence shown here is derived from an EMBL/GenBank/DDBJ whole genome shotgun (WGS) entry which is preliminary data.</text>
</comment>
<evidence type="ECO:0000313" key="4">
    <source>
        <dbReference type="Proteomes" id="UP001138500"/>
    </source>
</evidence>
<gene>
    <name evidence="3" type="ORF">Tdes44962_MAKER00343</name>
</gene>
<keyword evidence="2" id="KW-0472">Membrane</keyword>
<dbReference type="AlphaFoldDB" id="A0A9W7W290"/>
<dbReference type="EMBL" id="RIBY02001867">
    <property type="protein sequence ID" value="KAH9827617.1"/>
    <property type="molecule type" value="Genomic_DNA"/>
</dbReference>
<sequence length="304" mass="31741">MGLIKGGFLRLFQTFLYALAFCCSGIILGIYSYFLSVLADRNAFISKSEKAVEGLSGAATLYLIFAVLLTCCLGGISFLAFVAIVLDVCFIGCMIAIAVLTRHGASSCKGFVRTPLGSGEANQSTGGFGNGDVVYSVHLRTACRLNTAAFAVSIIGAFLFLCTALMQVALVRSHKKEKRYGPSPDNNYTSGPGKKRGFFGKKNKNATKDTELGMTGTAVGAGAGAGGLAAGHPDTRPSHDTAYTGSTMGGNNGLVNDKVDNPSTVPHATHGGYYTQPQGTGVNPYGYDNTVPKPTYTTGTATNY</sequence>
<evidence type="ECO:0000313" key="3">
    <source>
        <dbReference type="EMBL" id="KAH9827617.1"/>
    </source>
</evidence>
<keyword evidence="2" id="KW-1133">Transmembrane helix</keyword>
<feature type="transmembrane region" description="Helical" evidence="2">
    <location>
        <begin position="148"/>
        <end position="171"/>
    </location>
</feature>